<proteinExistence type="inferred from homology"/>
<dbReference type="EMBL" id="JBBKXX010000002">
    <property type="protein sequence ID" value="MFD3408633.1"/>
    <property type="molecule type" value="Genomic_DNA"/>
</dbReference>
<comment type="similarity">
    <text evidence="1">Belongs to the NAD(P)-dependent epimerase/dehydratase family.</text>
</comment>
<keyword evidence="4" id="KW-1185">Reference proteome</keyword>
<evidence type="ECO:0000259" key="2">
    <source>
        <dbReference type="Pfam" id="PF01370"/>
    </source>
</evidence>
<comment type="caution">
    <text evidence="3">The sequence shown here is derived from an EMBL/GenBank/DDBJ whole genome shotgun (WGS) entry which is preliminary data.</text>
</comment>
<dbReference type="Gene3D" id="3.40.50.720">
    <property type="entry name" value="NAD(P)-binding Rossmann-like Domain"/>
    <property type="match status" value="1"/>
</dbReference>
<gene>
    <name evidence="3" type="ORF">SKC37_08185</name>
</gene>
<evidence type="ECO:0000256" key="1">
    <source>
        <dbReference type="ARBA" id="ARBA00007637"/>
    </source>
</evidence>
<name>A0ABW6DJF5_9BACT</name>
<dbReference type="PANTHER" id="PTHR43000">
    <property type="entry name" value="DTDP-D-GLUCOSE 4,6-DEHYDRATASE-RELATED"/>
    <property type="match status" value="1"/>
</dbReference>
<evidence type="ECO:0000313" key="4">
    <source>
        <dbReference type="Proteomes" id="UP001598019"/>
    </source>
</evidence>
<dbReference type="Proteomes" id="UP001598019">
    <property type="component" value="Unassembled WGS sequence"/>
</dbReference>
<protein>
    <submittedName>
        <fullName evidence="3">NAD-dependent epimerase/dehydratase family protein</fullName>
    </submittedName>
</protein>
<sequence length="293" mass="32242">MLTGSNGFLGKYLIQNLPPMSVKTLNRSNSDYEVDLSVNTPCFKGEFETVIHNAGKAHIIPKSKEEIASFYNVNVIGTKSLLNGLSKFPPKRFVFISSVSVYGLTQGENINETSPLIARDPYGRSKIDTEDIVKKWCEHYNVTCTILRLPLVVGANPPGNLGSLIYGIKNGYYFNIAGGNAKKSMVLASDIAKYILDAAEVGGIYNLTDGIHPTFNELSKSISQNFGKSFVPNMPLFIANILAIIGDLLKDIFPINSYKLSKITSTLTFDDSKARKAFNWNPTPVLKGFKINE</sequence>
<organism evidence="3 4">
    <name type="scientific">Aquirufa esocilacus</name>
    <dbReference type="NCBI Taxonomy" id="3096513"/>
    <lineage>
        <taxon>Bacteria</taxon>
        <taxon>Pseudomonadati</taxon>
        <taxon>Bacteroidota</taxon>
        <taxon>Cytophagia</taxon>
        <taxon>Cytophagales</taxon>
        <taxon>Flectobacillaceae</taxon>
        <taxon>Aquirufa</taxon>
    </lineage>
</organism>
<reference evidence="3 4" key="1">
    <citation type="submission" date="2024-03" db="EMBL/GenBank/DDBJ databases">
        <title>Aquirufa genome sequencing.</title>
        <authorList>
            <person name="Pitt A."/>
            <person name="Hahn M.W."/>
        </authorList>
    </citation>
    <scope>NUCLEOTIDE SEQUENCE [LARGE SCALE GENOMIC DNA]</scope>
    <source>
        <strain evidence="3 4">HETE-83D</strain>
    </source>
</reference>
<dbReference type="InterPro" id="IPR001509">
    <property type="entry name" value="Epimerase_deHydtase"/>
</dbReference>
<dbReference type="InterPro" id="IPR036291">
    <property type="entry name" value="NAD(P)-bd_dom_sf"/>
</dbReference>
<dbReference type="SUPFAM" id="SSF51735">
    <property type="entry name" value="NAD(P)-binding Rossmann-fold domains"/>
    <property type="match status" value="1"/>
</dbReference>
<dbReference type="RefSeq" id="WP_377981011.1">
    <property type="nucleotide sequence ID" value="NZ_JBBKXX010000002.1"/>
</dbReference>
<evidence type="ECO:0000313" key="3">
    <source>
        <dbReference type="EMBL" id="MFD3408633.1"/>
    </source>
</evidence>
<dbReference type="Pfam" id="PF01370">
    <property type="entry name" value="Epimerase"/>
    <property type="match status" value="1"/>
</dbReference>
<feature type="domain" description="NAD-dependent epimerase/dehydratase" evidence="2">
    <location>
        <begin position="2"/>
        <end position="206"/>
    </location>
</feature>
<accession>A0ABW6DJF5</accession>